<evidence type="ECO:0000256" key="4">
    <source>
        <dbReference type="SAM" id="MobiDB-lite"/>
    </source>
</evidence>
<feature type="compositionally biased region" description="Basic and acidic residues" evidence="4">
    <location>
        <begin position="1"/>
        <end position="14"/>
    </location>
</feature>
<dbReference type="GO" id="GO:0010468">
    <property type="term" value="P:regulation of gene expression"/>
    <property type="evidence" value="ECO:0007669"/>
    <property type="project" value="UniProtKB-ARBA"/>
</dbReference>
<dbReference type="PROSITE" id="PS50102">
    <property type="entry name" value="RRM"/>
    <property type="match status" value="4"/>
</dbReference>
<dbReference type="GO" id="GO:0000398">
    <property type="term" value="P:mRNA splicing, via spliceosome"/>
    <property type="evidence" value="ECO:0007669"/>
    <property type="project" value="TreeGrafter"/>
</dbReference>
<keyword evidence="7" id="KW-1185">Reference proteome</keyword>
<feature type="region of interest" description="Disordered" evidence="4">
    <location>
        <begin position="1"/>
        <end position="21"/>
    </location>
</feature>
<gene>
    <name evidence="6" type="ORF">BDA99DRAFT_561645</name>
</gene>
<dbReference type="InterPro" id="IPR012677">
    <property type="entry name" value="Nucleotide-bd_a/b_plait_sf"/>
</dbReference>
<comment type="caution">
    <text evidence="6">The sequence shown here is derived from an EMBL/GenBank/DDBJ whole genome shotgun (WGS) entry which is preliminary data.</text>
</comment>
<organism evidence="6 7">
    <name type="scientific">Phascolomyces articulosus</name>
    <dbReference type="NCBI Taxonomy" id="60185"/>
    <lineage>
        <taxon>Eukaryota</taxon>
        <taxon>Fungi</taxon>
        <taxon>Fungi incertae sedis</taxon>
        <taxon>Mucoromycota</taxon>
        <taxon>Mucoromycotina</taxon>
        <taxon>Mucoromycetes</taxon>
        <taxon>Mucorales</taxon>
        <taxon>Lichtheimiaceae</taxon>
        <taxon>Phascolomyces</taxon>
    </lineage>
</organism>
<dbReference type="Proteomes" id="UP001209540">
    <property type="component" value="Unassembled WGS sequence"/>
</dbReference>
<dbReference type="SMART" id="SM00360">
    <property type="entry name" value="RRM"/>
    <property type="match status" value="4"/>
</dbReference>
<feature type="domain" description="RRM" evidence="5">
    <location>
        <begin position="456"/>
        <end position="527"/>
    </location>
</feature>
<dbReference type="PANTHER" id="PTHR14089">
    <property type="entry name" value="PRE-MRNA-SPLICING FACTOR RBM22"/>
    <property type="match status" value="1"/>
</dbReference>
<reference evidence="6" key="2">
    <citation type="submission" date="2023-02" db="EMBL/GenBank/DDBJ databases">
        <authorList>
            <consortium name="DOE Joint Genome Institute"/>
            <person name="Mondo S.J."/>
            <person name="Chang Y."/>
            <person name="Wang Y."/>
            <person name="Ahrendt S."/>
            <person name="Andreopoulos W."/>
            <person name="Barry K."/>
            <person name="Beard J."/>
            <person name="Benny G.L."/>
            <person name="Blankenship S."/>
            <person name="Bonito G."/>
            <person name="Cuomo C."/>
            <person name="Desiro A."/>
            <person name="Gervers K.A."/>
            <person name="Hundley H."/>
            <person name="Kuo A."/>
            <person name="LaButti K."/>
            <person name="Lang B.F."/>
            <person name="Lipzen A."/>
            <person name="O'Donnell K."/>
            <person name="Pangilinan J."/>
            <person name="Reynolds N."/>
            <person name="Sandor L."/>
            <person name="Smith M.W."/>
            <person name="Tsang A."/>
            <person name="Grigoriev I.V."/>
            <person name="Stajich J.E."/>
            <person name="Spatafora J.W."/>
        </authorList>
    </citation>
    <scope>NUCLEOTIDE SEQUENCE</scope>
    <source>
        <strain evidence="6">RSA 2281</strain>
    </source>
</reference>
<feature type="domain" description="RRM" evidence="5">
    <location>
        <begin position="215"/>
        <end position="286"/>
    </location>
</feature>
<sequence length="570" mass="61748">MKRLNEYDASDSNKKARYSQQQSYNDMYSQYQAMNSQAAMMMNSQYAAAASGGANGFGGFASPNSMYGAMGYGVAGSNMGAAGFNGGFGSSGYPHPAAFAAAAAAMGGNGTTGANGQGNQPEVSRTIYLGNIPNDIVASDIFDTVRVGPVESLKFLVEKNCAFLTFVDPIYAQQYYQQYLTSKLTINNHEIKVGWGKYTPREKSVQEALQRNGTRNVYIGSIDDSITEDSLKLECAKYGMIDQCRIVREKNIAFVHFASIASAAKCVTSLPLEAKWKGKRVNFGKDRCAPQQQLSTMQTQPHAHIDPKGQAGVSGSVQGQDGQEDPYGGAGNGGFGGGFQHAFQFNPYGAQGYTAAASGGNNTAQRTLYLGSINEEATCEDLCNAIRGGVLYQIRYLPDKHIAFVTFVDPMAAMNLYTHAQTSGLVVKGRRVKVGWGKPSNIHSATIMAVQNGASRNIYIGGMEESLDEAKLRKDFEQFGEIELINTLQERNCAFVNFTNIQNAMKALAAIKHNPDYRKYRLNYGKDRCGNPFKPRTQGQGQHGQQGESNNNNNEGDQEAAKSKPSEAEQ</sequence>
<dbReference type="GO" id="GO:0010494">
    <property type="term" value="C:cytoplasmic stress granule"/>
    <property type="evidence" value="ECO:0007669"/>
    <property type="project" value="TreeGrafter"/>
</dbReference>
<feature type="compositionally biased region" description="Basic and acidic residues" evidence="4">
    <location>
        <begin position="559"/>
        <end position="570"/>
    </location>
</feature>
<evidence type="ECO:0000256" key="1">
    <source>
        <dbReference type="ARBA" id="ARBA00022737"/>
    </source>
</evidence>
<dbReference type="GO" id="GO:0003729">
    <property type="term" value="F:mRNA binding"/>
    <property type="evidence" value="ECO:0007669"/>
    <property type="project" value="TreeGrafter"/>
</dbReference>
<dbReference type="Gene3D" id="3.30.70.330">
    <property type="match status" value="4"/>
</dbReference>
<feature type="region of interest" description="Disordered" evidence="4">
    <location>
        <begin position="293"/>
        <end position="324"/>
    </location>
</feature>
<dbReference type="InterPro" id="IPR000504">
    <property type="entry name" value="RRM_dom"/>
</dbReference>
<keyword evidence="2 3" id="KW-0694">RNA-binding</keyword>
<feature type="domain" description="RRM" evidence="5">
    <location>
        <begin position="366"/>
        <end position="439"/>
    </location>
</feature>
<evidence type="ECO:0000256" key="3">
    <source>
        <dbReference type="PROSITE-ProRule" id="PRU00176"/>
    </source>
</evidence>
<dbReference type="FunFam" id="3.30.70.330:FF:000120">
    <property type="entry name" value="Negative regulator of differentiation 1"/>
    <property type="match status" value="2"/>
</dbReference>
<accession>A0AAD5K5N6</accession>
<dbReference type="AlphaFoldDB" id="A0AAD5K5N6"/>
<dbReference type="SUPFAM" id="SSF54928">
    <property type="entry name" value="RNA-binding domain, RBD"/>
    <property type="match status" value="2"/>
</dbReference>
<keyword evidence="1" id="KW-0677">Repeat</keyword>
<evidence type="ECO:0000256" key="2">
    <source>
        <dbReference type="ARBA" id="ARBA00022884"/>
    </source>
</evidence>
<feature type="region of interest" description="Disordered" evidence="4">
    <location>
        <begin position="527"/>
        <end position="570"/>
    </location>
</feature>
<dbReference type="InterPro" id="IPR035979">
    <property type="entry name" value="RBD_domain_sf"/>
</dbReference>
<dbReference type="InterPro" id="IPR039171">
    <property type="entry name" value="Cwc2/Slt11"/>
</dbReference>
<evidence type="ECO:0000313" key="7">
    <source>
        <dbReference type="Proteomes" id="UP001209540"/>
    </source>
</evidence>
<dbReference type="Pfam" id="PF00076">
    <property type="entry name" value="RRM_1"/>
    <property type="match status" value="2"/>
</dbReference>
<evidence type="ECO:0000259" key="5">
    <source>
        <dbReference type="PROSITE" id="PS50102"/>
    </source>
</evidence>
<dbReference type="PANTHER" id="PTHR14089:SF8">
    <property type="entry name" value="RNA-BINDING PROTEIN MRN1"/>
    <property type="match status" value="1"/>
</dbReference>
<proteinExistence type="predicted"/>
<dbReference type="EMBL" id="JAIXMP010000020">
    <property type="protein sequence ID" value="KAI9257144.1"/>
    <property type="molecule type" value="Genomic_DNA"/>
</dbReference>
<feature type="compositionally biased region" description="Low complexity" evidence="4">
    <location>
        <begin position="538"/>
        <end position="555"/>
    </location>
</feature>
<feature type="compositionally biased region" description="Low complexity" evidence="4">
    <location>
        <begin position="309"/>
        <end position="321"/>
    </location>
</feature>
<reference evidence="6" key="1">
    <citation type="journal article" date="2022" name="IScience">
        <title>Evolution of zygomycete secretomes and the origins of terrestrial fungal ecologies.</title>
        <authorList>
            <person name="Chang Y."/>
            <person name="Wang Y."/>
            <person name="Mondo S."/>
            <person name="Ahrendt S."/>
            <person name="Andreopoulos W."/>
            <person name="Barry K."/>
            <person name="Beard J."/>
            <person name="Benny G.L."/>
            <person name="Blankenship S."/>
            <person name="Bonito G."/>
            <person name="Cuomo C."/>
            <person name="Desiro A."/>
            <person name="Gervers K.A."/>
            <person name="Hundley H."/>
            <person name="Kuo A."/>
            <person name="LaButti K."/>
            <person name="Lang B.F."/>
            <person name="Lipzen A."/>
            <person name="O'Donnell K."/>
            <person name="Pangilinan J."/>
            <person name="Reynolds N."/>
            <person name="Sandor L."/>
            <person name="Smith M.E."/>
            <person name="Tsang A."/>
            <person name="Grigoriev I.V."/>
            <person name="Stajich J.E."/>
            <person name="Spatafora J.W."/>
        </authorList>
    </citation>
    <scope>NUCLEOTIDE SEQUENCE</scope>
    <source>
        <strain evidence="6">RSA 2281</strain>
    </source>
</reference>
<protein>
    <recommendedName>
        <fullName evidence="5">RRM domain-containing protein</fullName>
    </recommendedName>
</protein>
<feature type="domain" description="RRM" evidence="5">
    <location>
        <begin position="125"/>
        <end position="198"/>
    </location>
</feature>
<dbReference type="FunFam" id="3.30.70.330:FF:000400">
    <property type="entry name" value="Negative regulator of differentiation 1"/>
    <property type="match status" value="1"/>
</dbReference>
<evidence type="ECO:0000313" key="6">
    <source>
        <dbReference type="EMBL" id="KAI9257144.1"/>
    </source>
</evidence>
<name>A0AAD5K5N6_9FUNG</name>